<protein>
    <submittedName>
        <fullName evidence="1">Uncharacterized protein</fullName>
    </submittedName>
</protein>
<evidence type="ECO:0000313" key="2">
    <source>
        <dbReference type="Proteomes" id="UP000805193"/>
    </source>
</evidence>
<gene>
    <name evidence="1" type="ORF">HPB47_022571</name>
</gene>
<reference evidence="1 2" key="1">
    <citation type="journal article" date="2020" name="Cell">
        <title>Large-Scale Comparative Analyses of Tick Genomes Elucidate Their Genetic Diversity and Vector Capacities.</title>
        <authorList>
            <consortium name="Tick Genome and Microbiome Consortium (TIGMIC)"/>
            <person name="Jia N."/>
            <person name="Wang J."/>
            <person name="Shi W."/>
            <person name="Du L."/>
            <person name="Sun Y."/>
            <person name="Zhan W."/>
            <person name="Jiang J.F."/>
            <person name="Wang Q."/>
            <person name="Zhang B."/>
            <person name="Ji P."/>
            <person name="Bell-Sakyi L."/>
            <person name="Cui X.M."/>
            <person name="Yuan T.T."/>
            <person name="Jiang B.G."/>
            <person name="Yang W.F."/>
            <person name="Lam T.T."/>
            <person name="Chang Q.C."/>
            <person name="Ding S.J."/>
            <person name="Wang X.J."/>
            <person name="Zhu J.G."/>
            <person name="Ruan X.D."/>
            <person name="Zhao L."/>
            <person name="Wei J.T."/>
            <person name="Ye R.Z."/>
            <person name="Que T.C."/>
            <person name="Du C.H."/>
            <person name="Zhou Y.H."/>
            <person name="Cheng J.X."/>
            <person name="Dai P.F."/>
            <person name="Guo W.B."/>
            <person name="Han X.H."/>
            <person name="Huang E.J."/>
            <person name="Li L.F."/>
            <person name="Wei W."/>
            <person name="Gao Y.C."/>
            <person name="Liu J.Z."/>
            <person name="Shao H.Z."/>
            <person name="Wang X."/>
            <person name="Wang C.C."/>
            <person name="Yang T.C."/>
            <person name="Huo Q.B."/>
            <person name="Li W."/>
            <person name="Chen H.Y."/>
            <person name="Chen S.E."/>
            <person name="Zhou L.G."/>
            <person name="Ni X.B."/>
            <person name="Tian J.H."/>
            <person name="Sheng Y."/>
            <person name="Liu T."/>
            <person name="Pan Y.S."/>
            <person name="Xia L.Y."/>
            <person name="Li J."/>
            <person name="Zhao F."/>
            <person name="Cao W.C."/>
        </authorList>
    </citation>
    <scope>NUCLEOTIDE SEQUENCE [LARGE SCALE GENOMIC DNA]</scope>
    <source>
        <strain evidence="1">Iper-2018</strain>
    </source>
</reference>
<comment type="caution">
    <text evidence="1">The sequence shown here is derived from an EMBL/GenBank/DDBJ whole genome shotgun (WGS) entry which is preliminary data.</text>
</comment>
<accession>A0AC60QA19</accession>
<evidence type="ECO:0000313" key="1">
    <source>
        <dbReference type="EMBL" id="KAG0430563.1"/>
    </source>
</evidence>
<organism evidence="1 2">
    <name type="scientific">Ixodes persulcatus</name>
    <name type="common">Taiga tick</name>
    <dbReference type="NCBI Taxonomy" id="34615"/>
    <lineage>
        <taxon>Eukaryota</taxon>
        <taxon>Metazoa</taxon>
        <taxon>Ecdysozoa</taxon>
        <taxon>Arthropoda</taxon>
        <taxon>Chelicerata</taxon>
        <taxon>Arachnida</taxon>
        <taxon>Acari</taxon>
        <taxon>Parasitiformes</taxon>
        <taxon>Ixodida</taxon>
        <taxon>Ixodoidea</taxon>
        <taxon>Ixodidae</taxon>
        <taxon>Ixodinae</taxon>
        <taxon>Ixodes</taxon>
    </lineage>
</organism>
<name>A0AC60QA19_IXOPE</name>
<dbReference type="EMBL" id="JABSTQ010009310">
    <property type="protein sequence ID" value="KAG0430563.1"/>
    <property type="molecule type" value="Genomic_DNA"/>
</dbReference>
<proteinExistence type="predicted"/>
<sequence>MQISYDDDLKCITGVVQASMRNKSYAVETKQSIGIIESVQLRNFMCHTKLDFSFADHTNFIIGRNGSGKSAILTSLIIGLGGKANTASRGTSVKNLVETGKRAAEVTIRLKNHGRDAYKPEEYGNSIIVYRRLTAEGASTYKLKSGTGTVISTKRDELLHILDQFNIQIENPVMILNQETSRNFLQSKSAKDKYLFFMKATQLEKLKLDYCHIEKERALAEMEVVRKEKVLPELEKQVKRYEKQWRLLQNLEDQRLKLERLKGELLWARVQEEEELLKQSEASLVKEEATSAKLKERMADFEGKAQSHAEKQRSLQEELDEVLNRIQQVQPAFLAGRKEFSAKKEAQRETEQSANRIEREMQEKKKEALILRKRIEELRSIDEDFYANEKAKREAEIQELEQKRAELKSRLRTAEHHFEQVKQSDMANSQNLHRIRSEEMDLKDQKNAVSASIQNLRASKKNSLQKFGRHIPALLGEIEIAVEKGNFRKPPKGPLGSLLKLKDQRWDLATESCLKSLLYTFLVDNDQDAKLLFQLMAKVMGRDKKPSIVTSSYLGKTYNYHTKCMRSSKFISVLENLDIQDPDVINTLIDQRMVEKVALIESNEEARNALMRVSSVPTNCSEAFTAKGDQLYPAPNFRYYSSNQQRAELLKAGVEDQIKEKTAELKQIETRLQDLKTEAATFHEGLMQGRKESCLLSKQLDAMKREDVELRSKIQELQRIEDPEPTNVTTLEEALSELEEETNSLESRLASTKQEQAEIKTELKALATKLREVEETRKRLMEESNVVKTKLLEADAEFQKVKSNRKSYDDRIATIEERKSAIETEIKAIGKNIVKLTEKAMAQSRERLLTRKKANVIEADIQALEAQLQEEELRTGDREEITRQYTESKAKYDKIKKGIGELREFLKKLLRMTKERQAKYCNLCEQTVLRLKLIFSSTLMQQNFQGSLDFDHNKQLLHIRVEPKENAAIACGANGARQDLKALSGGERSFSTVCFVLALWDTMECPFRIMDEFDIFMDMGKRRVSLEMILEMTRRKSNSQFIFLTPIEMPSIDALRSVNMMMMPGTGQESSLQLADYIRFEFGCPQKPDSHPNSKGVATAPYFL</sequence>
<dbReference type="Proteomes" id="UP000805193">
    <property type="component" value="Unassembled WGS sequence"/>
</dbReference>
<keyword evidence="2" id="KW-1185">Reference proteome</keyword>